<dbReference type="Gene3D" id="1.20.5.4130">
    <property type="match status" value="1"/>
</dbReference>
<dbReference type="Gene3D" id="3.40.50.300">
    <property type="entry name" value="P-loop containing nucleotide triphosphate hydrolases"/>
    <property type="match status" value="1"/>
</dbReference>
<evidence type="ECO:0000313" key="11">
    <source>
        <dbReference type="EMBL" id="KAL3739981.1"/>
    </source>
</evidence>
<dbReference type="InterPro" id="IPR056789">
    <property type="entry name" value="LRR_R13L1-DRL21"/>
</dbReference>
<evidence type="ECO:0000256" key="2">
    <source>
        <dbReference type="ARBA" id="ARBA00022737"/>
    </source>
</evidence>
<dbReference type="AlphaFoldDB" id="A0ABD3KJC0"/>
<dbReference type="Pfam" id="PF00931">
    <property type="entry name" value="NB-ARC"/>
    <property type="match status" value="1"/>
</dbReference>
<protein>
    <submittedName>
        <fullName evidence="11">Uncharacterized protein</fullName>
    </submittedName>
</protein>
<evidence type="ECO:0000256" key="5">
    <source>
        <dbReference type="ARBA" id="ARBA00022840"/>
    </source>
</evidence>
<evidence type="ECO:0000313" key="12">
    <source>
        <dbReference type="Proteomes" id="UP001634007"/>
    </source>
</evidence>
<evidence type="ECO:0000259" key="8">
    <source>
        <dbReference type="Pfam" id="PF18052"/>
    </source>
</evidence>
<name>A0ABD3KJC0_EUCGL</name>
<keyword evidence="2" id="KW-0677">Repeat</keyword>
<accession>A0ABD3KJC0</accession>
<dbReference type="InterPro" id="IPR036388">
    <property type="entry name" value="WH-like_DNA-bd_sf"/>
</dbReference>
<dbReference type="PRINTS" id="PR00364">
    <property type="entry name" value="DISEASERSIST"/>
</dbReference>
<dbReference type="GO" id="GO:0051707">
    <property type="term" value="P:response to other organism"/>
    <property type="evidence" value="ECO:0007669"/>
    <property type="project" value="UniProtKB-ARBA"/>
</dbReference>
<dbReference type="Pfam" id="PF23559">
    <property type="entry name" value="WHD_DRP"/>
    <property type="match status" value="1"/>
</dbReference>
<dbReference type="InterPro" id="IPR042197">
    <property type="entry name" value="Apaf_helical"/>
</dbReference>
<evidence type="ECO:0000256" key="4">
    <source>
        <dbReference type="ARBA" id="ARBA00022821"/>
    </source>
</evidence>
<proteinExistence type="predicted"/>
<evidence type="ECO:0000256" key="1">
    <source>
        <dbReference type="ARBA" id="ARBA00022614"/>
    </source>
</evidence>
<evidence type="ECO:0000256" key="3">
    <source>
        <dbReference type="ARBA" id="ARBA00022741"/>
    </source>
</evidence>
<gene>
    <name evidence="11" type="ORF">ACJRO7_021288</name>
</gene>
<keyword evidence="4" id="KW-0611">Plant defense</keyword>
<dbReference type="PANTHER" id="PTHR36766">
    <property type="entry name" value="PLANT BROAD-SPECTRUM MILDEW RESISTANCE PROTEIN RPW8"/>
    <property type="match status" value="1"/>
</dbReference>
<dbReference type="Gene3D" id="1.10.10.10">
    <property type="entry name" value="Winged helix-like DNA-binding domain superfamily/Winged helix DNA-binding domain"/>
    <property type="match status" value="1"/>
</dbReference>
<dbReference type="Proteomes" id="UP001634007">
    <property type="component" value="Unassembled WGS sequence"/>
</dbReference>
<dbReference type="Pfam" id="PF18052">
    <property type="entry name" value="Rx_N"/>
    <property type="match status" value="1"/>
</dbReference>
<keyword evidence="3" id="KW-0547">Nucleotide-binding</keyword>
<dbReference type="InterPro" id="IPR027417">
    <property type="entry name" value="P-loop_NTPase"/>
</dbReference>
<evidence type="ECO:0000259" key="10">
    <source>
        <dbReference type="Pfam" id="PF25019"/>
    </source>
</evidence>
<dbReference type="FunFam" id="1.10.10.10:FF:000322">
    <property type="entry name" value="Probable disease resistance protein At1g63360"/>
    <property type="match status" value="1"/>
</dbReference>
<feature type="region of interest" description="Disordered" evidence="6">
    <location>
        <begin position="92"/>
        <end position="112"/>
    </location>
</feature>
<feature type="domain" description="NB-ARC" evidence="7">
    <location>
        <begin position="167"/>
        <end position="325"/>
    </location>
</feature>
<dbReference type="InterPro" id="IPR032675">
    <property type="entry name" value="LRR_dom_sf"/>
</dbReference>
<dbReference type="Pfam" id="PF25019">
    <property type="entry name" value="LRR_R13L1-DRL21"/>
    <property type="match status" value="1"/>
</dbReference>
<keyword evidence="5" id="KW-0067">ATP-binding</keyword>
<comment type="caution">
    <text evidence="11">The sequence shown here is derived from an EMBL/GenBank/DDBJ whole genome shotgun (WGS) entry which is preliminary data.</text>
</comment>
<dbReference type="InterPro" id="IPR041118">
    <property type="entry name" value="Rx_N"/>
</dbReference>
<feature type="domain" description="R13L1/DRL21-like LRR repeat region" evidence="10">
    <location>
        <begin position="676"/>
        <end position="794"/>
    </location>
</feature>
<dbReference type="Gene3D" id="3.80.10.10">
    <property type="entry name" value="Ribonuclease Inhibitor"/>
    <property type="match status" value="3"/>
</dbReference>
<dbReference type="InterPro" id="IPR003591">
    <property type="entry name" value="Leu-rich_rpt_typical-subtyp"/>
</dbReference>
<dbReference type="Gene3D" id="1.10.8.430">
    <property type="entry name" value="Helical domain of apoptotic protease-activating factors"/>
    <property type="match status" value="1"/>
</dbReference>
<dbReference type="GO" id="GO:0006952">
    <property type="term" value="P:defense response"/>
    <property type="evidence" value="ECO:0007669"/>
    <property type="project" value="UniProtKB-KW"/>
</dbReference>
<feature type="domain" description="Disease resistance N-terminal" evidence="8">
    <location>
        <begin position="18"/>
        <end position="92"/>
    </location>
</feature>
<evidence type="ECO:0000259" key="9">
    <source>
        <dbReference type="Pfam" id="PF23559"/>
    </source>
</evidence>
<dbReference type="SMART" id="SM00369">
    <property type="entry name" value="LRR_TYP"/>
    <property type="match status" value="5"/>
</dbReference>
<dbReference type="SUPFAM" id="SSF52058">
    <property type="entry name" value="L domain-like"/>
    <property type="match status" value="2"/>
</dbReference>
<reference evidence="11 12" key="1">
    <citation type="submission" date="2024-11" db="EMBL/GenBank/DDBJ databases">
        <title>Chromosome-level genome assembly of Eucalyptus globulus Labill. provides insights into its genome evolution.</title>
        <authorList>
            <person name="Li X."/>
        </authorList>
    </citation>
    <scope>NUCLEOTIDE SEQUENCE [LARGE SCALE GENOMIC DNA]</scope>
    <source>
        <strain evidence="11">CL2024</strain>
        <tissue evidence="11">Fresh tender leaves</tissue>
    </source>
</reference>
<evidence type="ECO:0000259" key="7">
    <source>
        <dbReference type="Pfam" id="PF00931"/>
    </source>
</evidence>
<dbReference type="InterPro" id="IPR002182">
    <property type="entry name" value="NB-ARC"/>
</dbReference>
<keyword evidence="12" id="KW-1185">Reference proteome</keyword>
<dbReference type="GO" id="GO:0005524">
    <property type="term" value="F:ATP binding"/>
    <property type="evidence" value="ECO:0007669"/>
    <property type="project" value="UniProtKB-KW"/>
</dbReference>
<dbReference type="PANTHER" id="PTHR36766:SF40">
    <property type="entry name" value="DISEASE RESISTANCE PROTEIN RGA3"/>
    <property type="match status" value="1"/>
</dbReference>
<sequence length="1098" mass="124378">MAEAIILRVAKLVDDFPEAGQLGGAGRELSKLKKTFSFLRSIVPDAEKRILGGVRGITPWLGNLKDAFYDAEDLLEEEWNLEVMQLRESPSKDEKLKQVIPSSSSPSEKPDLRLEMSARAKEIRGRLEGIAAYGRYLRLREWAEVGRVERRERLDSFVYDEEIIGREDDKSAIMNFLLDSDTDGRISFLSIWGDSGIGKTALARCLYGDEMVKKHFDLRIWVNDFCNLEGDLRKIRGRETTEREDDVLRLQRYLLVIDDLRPEDAQQCRSLKSLSIGGARGSKILITTCHQYLAEATSTSLSYCLEALRTESSIDLLMKMACQEEKEIRNPIKVDVGRRIVKMCDGIPLAIRMIGSLLFSKKTEEEWLHLEREISGFSLNSISLSLIIELCYGHLPSQLKQCFAFCSLFPRDWVIDKQKLMSLWMAAGFIQPIDNVDQDIKDIAHDYFMDLLRRNFFQDCTKDELGNVMSCRMHHLVHDLARHVAGTEYKKKFHSLRDIDRRTRHASWNSTLHLSEVDPYIHRAYCLRTFIKTSQRKGLGCETQMGEKTLHELISSFKFLCALDLHDSGIEKLSSSICELKHLTFLDLSENEGIIRLPDSVTRLETLQVLKLNMCYNLKELPRDIRKLVNLRQLEISNCNALSYMPQGMGELTLLRMLTDFILPRDDSCPKNCGGLGELNRLNSLRGSLRIEVKGEIKYAVAESNAANLKEKNSLVSLVLVFAGKESDEVLLTELQPSLNLRSLEIRCYGGKRFPSWMSCMPKLVQLRLFGCARCKSLPSLGELASLKHLEIGELPIAEYTETDIHTLSSLPNLSTLRICESPNLERNPPLVHLKELKPPSFPLEPLQILVATTELSCNELNMLPAELGGLEALKELLIDETPVRDIPLGGDSKKLETLSASNCLSLSLLPHSFERLTSLSELSIDNSNITELPDGVGELVKLRRLSLSNCHWIRELPEGADISGMGVSELPDSFGNLQSLKVLKMDYCFISEFPSSIWHLRSLEEMHASSCTNLEGEIPGDIVELINLRILKLRYSPISSLPPEIKFLSKLETLDLLHCDMLHELPALPSGLFIVHLSPKLKEKVSNLLVDRRFIVV</sequence>
<keyword evidence="1" id="KW-0433">Leucine-rich repeat</keyword>
<dbReference type="SUPFAM" id="SSF52540">
    <property type="entry name" value="P-loop containing nucleoside triphosphate hydrolases"/>
    <property type="match status" value="1"/>
</dbReference>
<dbReference type="InterPro" id="IPR058922">
    <property type="entry name" value="WHD_DRP"/>
</dbReference>
<dbReference type="EMBL" id="JBJKBG010000005">
    <property type="protein sequence ID" value="KAL3739981.1"/>
    <property type="molecule type" value="Genomic_DNA"/>
</dbReference>
<evidence type="ECO:0000256" key="6">
    <source>
        <dbReference type="SAM" id="MobiDB-lite"/>
    </source>
</evidence>
<feature type="domain" description="Disease resistance protein winged helix" evidence="9">
    <location>
        <begin position="408"/>
        <end position="481"/>
    </location>
</feature>
<organism evidence="11 12">
    <name type="scientific">Eucalyptus globulus</name>
    <name type="common">Tasmanian blue gum</name>
    <dbReference type="NCBI Taxonomy" id="34317"/>
    <lineage>
        <taxon>Eukaryota</taxon>
        <taxon>Viridiplantae</taxon>
        <taxon>Streptophyta</taxon>
        <taxon>Embryophyta</taxon>
        <taxon>Tracheophyta</taxon>
        <taxon>Spermatophyta</taxon>
        <taxon>Magnoliopsida</taxon>
        <taxon>eudicotyledons</taxon>
        <taxon>Gunneridae</taxon>
        <taxon>Pentapetalae</taxon>
        <taxon>rosids</taxon>
        <taxon>malvids</taxon>
        <taxon>Myrtales</taxon>
        <taxon>Myrtaceae</taxon>
        <taxon>Myrtoideae</taxon>
        <taxon>Eucalypteae</taxon>
        <taxon>Eucalyptus</taxon>
    </lineage>
</organism>